<reference evidence="4" key="2">
    <citation type="submission" date="2023-05" db="EMBL/GenBank/DDBJ databases">
        <authorList>
            <person name="Schelkunov M.I."/>
        </authorList>
    </citation>
    <scope>NUCLEOTIDE SEQUENCE</scope>
    <source>
        <strain evidence="4">Hsosn_3</strain>
        <tissue evidence="4">Leaf</tissue>
    </source>
</reference>
<feature type="chain" id="PRO_5041922952" evidence="2">
    <location>
        <begin position="27"/>
        <end position="244"/>
    </location>
</feature>
<evidence type="ECO:0000256" key="2">
    <source>
        <dbReference type="SAM" id="SignalP"/>
    </source>
</evidence>
<protein>
    <submittedName>
        <fullName evidence="4">Pathogenesis-related protein PRB1-3-like</fullName>
    </submittedName>
</protein>
<dbReference type="GO" id="GO:0005576">
    <property type="term" value="C:extracellular region"/>
    <property type="evidence" value="ECO:0007669"/>
    <property type="project" value="InterPro"/>
</dbReference>
<dbReference type="EMBL" id="JAUIZM010000007">
    <property type="protein sequence ID" value="KAK1376144.1"/>
    <property type="molecule type" value="Genomic_DNA"/>
</dbReference>
<accession>A0AAD8MKM6</accession>
<keyword evidence="1" id="KW-0611">Plant defense</keyword>
<evidence type="ECO:0000313" key="4">
    <source>
        <dbReference type="EMBL" id="KAK1376144.1"/>
    </source>
</evidence>
<proteinExistence type="predicted"/>
<reference evidence="4" key="1">
    <citation type="submission" date="2023-02" db="EMBL/GenBank/DDBJ databases">
        <title>Genome of toxic invasive species Heracleum sosnowskyi carries increased number of genes despite the absence of recent whole-genome duplications.</title>
        <authorList>
            <person name="Schelkunov M."/>
            <person name="Shtratnikova V."/>
            <person name="Makarenko M."/>
            <person name="Klepikova A."/>
            <person name="Omelchenko D."/>
            <person name="Novikova G."/>
            <person name="Obukhova E."/>
            <person name="Bogdanov V."/>
            <person name="Penin A."/>
            <person name="Logacheva M."/>
        </authorList>
    </citation>
    <scope>NUCLEOTIDE SEQUENCE</scope>
    <source>
        <strain evidence="4">Hsosn_3</strain>
        <tissue evidence="4">Leaf</tissue>
    </source>
</reference>
<keyword evidence="1" id="KW-0568">Pathogenesis-related protein</keyword>
<dbReference type="InterPro" id="IPR035940">
    <property type="entry name" value="CAP_sf"/>
</dbReference>
<dbReference type="Gene3D" id="3.40.33.10">
    <property type="entry name" value="CAP"/>
    <property type="match status" value="1"/>
</dbReference>
<dbReference type="InterPro" id="IPR014044">
    <property type="entry name" value="CAP_dom"/>
</dbReference>
<dbReference type="InterPro" id="IPR018244">
    <property type="entry name" value="Allrgn_V5/Tpx1_CS"/>
</dbReference>
<organism evidence="4 5">
    <name type="scientific">Heracleum sosnowskyi</name>
    <dbReference type="NCBI Taxonomy" id="360622"/>
    <lineage>
        <taxon>Eukaryota</taxon>
        <taxon>Viridiplantae</taxon>
        <taxon>Streptophyta</taxon>
        <taxon>Embryophyta</taxon>
        <taxon>Tracheophyta</taxon>
        <taxon>Spermatophyta</taxon>
        <taxon>Magnoliopsida</taxon>
        <taxon>eudicotyledons</taxon>
        <taxon>Gunneridae</taxon>
        <taxon>Pentapetalae</taxon>
        <taxon>asterids</taxon>
        <taxon>campanulids</taxon>
        <taxon>Apiales</taxon>
        <taxon>Apiaceae</taxon>
        <taxon>Apioideae</taxon>
        <taxon>apioid superclade</taxon>
        <taxon>Tordylieae</taxon>
        <taxon>Tordyliinae</taxon>
        <taxon>Heracleum</taxon>
    </lineage>
</organism>
<dbReference type="PRINTS" id="PR00837">
    <property type="entry name" value="V5TPXLIKE"/>
</dbReference>
<keyword evidence="5" id="KW-1185">Reference proteome</keyword>
<feature type="domain" description="SCP" evidence="3">
    <location>
        <begin position="100"/>
        <end position="235"/>
    </location>
</feature>
<keyword evidence="2" id="KW-0732">Signal</keyword>
<dbReference type="FunFam" id="3.40.33.10:FF:000004">
    <property type="entry name" value="CAP, cysteine-rich secretory protein, antigen 5"/>
    <property type="match status" value="1"/>
</dbReference>
<comment type="caution">
    <text evidence="4">The sequence shown here is derived from an EMBL/GenBank/DDBJ whole genome shotgun (WGS) entry which is preliminary data.</text>
</comment>
<dbReference type="SUPFAM" id="SSF55797">
    <property type="entry name" value="PR-1-like"/>
    <property type="match status" value="1"/>
</dbReference>
<dbReference type="PANTHER" id="PTHR10334">
    <property type="entry name" value="CYSTEINE-RICH SECRETORY PROTEIN-RELATED"/>
    <property type="match status" value="1"/>
</dbReference>
<dbReference type="CDD" id="cd05381">
    <property type="entry name" value="CAP_PR-1"/>
    <property type="match status" value="1"/>
</dbReference>
<dbReference type="PROSITE" id="PS01009">
    <property type="entry name" value="CRISP_1"/>
    <property type="match status" value="1"/>
</dbReference>
<evidence type="ECO:0000256" key="1">
    <source>
        <dbReference type="ARBA" id="ARBA00023265"/>
    </source>
</evidence>
<dbReference type="Pfam" id="PF00188">
    <property type="entry name" value="CAP"/>
    <property type="match status" value="1"/>
</dbReference>
<dbReference type="InterPro" id="IPR001283">
    <property type="entry name" value="CRISP-related"/>
</dbReference>
<dbReference type="SMART" id="SM00198">
    <property type="entry name" value="SCP"/>
    <property type="match status" value="1"/>
</dbReference>
<sequence length="244" mass="27726">MPRLRIGMSHSLLPLILSSLFITTCAIPRVPDPIGFDINVNFQTPTETHLQDGFPNINLPFTTPEIPTVPVPQVDIPNILQTIPQPPQDPSISNTDDLHTVAKEFLDLHNFARRHARLPPYIWNVTLEDYARQYANKRAEGGDCKTLVHSMGPYGENLFWGRGSSWKPRDAVRKWIKEHRYYDSNANECKYGKVCGHYTQVVWRDSIRLGCAVAICPNNDTFTVCSYDPPGNYLGEKPAIHYDH</sequence>
<dbReference type="Proteomes" id="UP001237642">
    <property type="component" value="Unassembled WGS sequence"/>
</dbReference>
<dbReference type="AlphaFoldDB" id="A0AAD8MKM6"/>
<gene>
    <name evidence="4" type="ORF">POM88_032337</name>
</gene>
<evidence type="ECO:0000313" key="5">
    <source>
        <dbReference type="Proteomes" id="UP001237642"/>
    </source>
</evidence>
<feature type="signal peptide" evidence="2">
    <location>
        <begin position="1"/>
        <end position="26"/>
    </location>
</feature>
<name>A0AAD8MKM6_9APIA</name>
<evidence type="ECO:0000259" key="3">
    <source>
        <dbReference type="SMART" id="SM00198"/>
    </source>
</evidence>